<protein>
    <recommendedName>
        <fullName evidence="4">Mobile element protein</fullName>
    </recommendedName>
</protein>
<dbReference type="GO" id="GO:0003676">
    <property type="term" value="F:nucleic acid binding"/>
    <property type="evidence" value="ECO:0007669"/>
    <property type="project" value="InterPro"/>
</dbReference>
<dbReference type="InterPro" id="IPR036397">
    <property type="entry name" value="RNaseH_sf"/>
</dbReference>
<feature type="domain" description="Tc1-like transposase DDE" evidence="1">
    <location>
        <begin position="180"/>
        <end position="316"/>
    </location>
</feature>
<gene>
    <name evidence="3" type="ORF">AVDCRST_MAG88-710</name>
</gene>
<dbReference type="Gene3D" id="3.30.420.10">
    <property type="entry name" value="Ribonuclease H-like superfamily/Ribonuclease H"/>
    <property type="match status" value="1"/>
</dbReference>
<evidence type="ECO:0000259" key="1">
    <source>
        <dbReference type="Pfam" id="PF13358"/>
    </source>
</evidence>
<dbReference type="EMBL" id="CADCWM010000254">
    <property type="protein sequence ID" value="CAA9550178.1"/>
    <property type="molecule type" value="Genomic_DNA"/>
</dbReference>
<dbReference type="NCBIfam" id="NF033545">
    <property type="entry name" value="transpos_IS630"/>
    <property type="match status" value="1"/>
</dbReference>
<organism evidence="3">
    <name type="scientific">uncultured Thermomicrobiales bacterium</name>
    <dbReference type="NCBI Taxonomy" id="1645740"/>
    <lineage>
        <taxon>Bacteria</taxon>
        <taxon>Pseudomonadati</taxon>
        <taxon>Thermomicrobiota</taxon>
        <taxon>Thermomicrobia</taxon>
        <taxon>Thermomicrobiales</taxon>
        <taxon>environmental samples</taxon>
    </lineage>
</organism>
<dbReference type="InterPro" id="IPR025959">
    <property type="entry name" value="Winged_HTH_dom"/>
</dbReference>
<evidence type="ECO:0000313" key="3">
    <source>
        <dbReference type="EMBL" id="CAA9550178.1"/>
    </source>
</evidence>
<evidence type="ECO:0000259" key="2">
    <source>
        <dbReference type="Pfam" id="PF13592"/>
    </source>
</evidence>
<proteinExistence type="predicted"/>
<reference evidence="3" key="1">
    <citation type="submission" date="2020-02" db="EMBL/GenBank/DDBJ databases">
        <authorList>
            <person name="Meier V. D."/>
        </authorList>
    </citation>
    <scope>NUCLEOTIDE SEQUENCE</scope>
    <source>
        <strain evidence="3">AVDCRST_MAG88</strain>
    </source>
</reference>
<evidence type="ECO:0008006" key="4">
    <source>
        <dbReference type="Google" id="ProtNLM"/>
    </source>
</evidence>
<accession>A0A6J4UI79</accession>
<dbReference type="InterPro" id="IPR009057">
    <property type="entry name" value="Homeodomain-like_sf"/>
</dbReference>
<sequence length="354" mass="38689">MLYIHLTDEQRTELALVGRQAVGRVALRAQMVLLSDRGHSVPQIAAIHGCGCDVVRTWLHRYQARELAGLHDLPRSGRPSKDRLARAIVDAQASQSPRCAGLVQSCWTVALLAAFLAARFGLLLSVATVRRHLKAAGWRWRRPRLAPASVLPHKRDPAAGPKTAAIVAALAAARRGRCHLLFLDECDLHLLPVLRACWQKGPRLRVPTPGTNAKRAFFGALNAVTGAFHAVDHGRKLAVHFVAFLQQLADALPHGPLVLVMDNVRMHDAKVVRTWLAANPRVAVLWLPTYAAHDANPAERIWGLMKGDVAANRLAGGIAELTAAARRFFTTLPPHPVPATFLTPETMPDLRRCA</sequence>
<name>A0A6J4UI79_9BACT</name>
<dbReference type="Pfam" id="PF13358">
    <property type="entry name" value="DDE_3"/>
    <property type="match status" value="1"/>
</dbReference>
<dbReference type="InterPro" id="IPR038717">
    <property type="entry name" value="Tc1-like_DDE_dom"/>
</dbReference>
<dbReference type="Pfam" id="PF13551">
    <property type="entry name" value="HTH_29"/>
    <property type="match status" value="1"/>
</dbReference>
<dbReference type="InterPro" id="IPR047655">
    <property type="entry name" value="Transpos_IS630-like"/>
</dbReference>
<feature type="domain" description="Winged helix-turn helix" evidence="2">
    <location>
        <begin position="105"/>
        <end position="147"/>
    </location>
</feature>
<dbReference type="Pfam" id="PF13592">
    <property type="entry name" value="HTH_33"/>
    <property type="match status" value="1"/>
</dbReference>
<dbReference type="AlphaFoldDB" id="A0A6J4UI79"/>
<dbReference type="SUPFAM" id="SSF46689">
    <property type="entry name" value="Homeodomain-like"/>
    <property type="match status" value="1"/>
</dbReference>